<keyword evidence="3" id="KW-1185">Reference proteome</keyword>
<evidence type="ECO:0000259" key="1">
    <source>
        <dbReference type="SMART" id="SM01043"/>
    </source>
</evidence>
<dbReference type="InterPro" id="IPR025662">
    <property type="entry name" value="Sigma_54_int_dom_ATP-bd_1"/>
</dbReference>
<dbReference type="Gene3D" id="1.25.40.10">
    <property type="entry name" value="Tetratricopeptide repeat domain"/>
    <property type="match status" value="2"/>
</dbReference>
<dbReference type="InterPro" id="IPR011990">
    <property type="entry name" value="TPR-like_helical_dom_sf"/>
</dbReference>
<sequence>MKRNLKLKLFGPPKVYVNQKDIRFSFSKMEALLYYLAVMGEVNRDEIAGILWGDKENQVARKNLRNTVYQANKIFEGDVIVSPSRSSLALNPDLDLHLDVQLFERDPIRHLNLYQGDFLEGFYVKDDEDFDQWASRKRNAYKQLYIESCYQKIDQDGFGDPSIESLLHHLVELDEFEEKNYQLLMEYYRFHHQLGKFFETYYKLVDLLDRELSVRPSRAIEELYHSVLEAKRTHKLTRRSNIRELSFFGRKQELSQLEDYLSLVEVGESSGPLLVLGQSGTGKKRLLRQLVLMSNRSFLFVKLEAKLAHQHQEGSSWKELGVALEKAGLGLSKEDDDVELIASILQEFTQEKPVVLLLENVQWIDASSLEKIAQLEESCRQDHLGIILSAEPPLSSHLSSFLGRFQVERRLSQLELRNFSPSESRSLLQGELGQVEPAIIEKMIDWSEGSPFILSSYIEEWKEKESLEPLPEIIQAYLAQELGEMTSEEESILQYLSCFHKPISMRLLADLTAVNLEMVTGTLDSLSEKGILRLEEEGELLSVCFNKQLVGMYFYQLLSPARRRLFHQQIAKKLEETLEDSTDLLFYKEIAYQYKQSQNLLRSLSFELNYLEEILQLEHELFPIFYKGEEEQVVDGANSHLDIIGELTRLSQQVNDLFPRYQKDKDYKYLQLRYLYLEGRYSIRTGEYQKGIHAIQKVISYARELKHLDYLLEGYRQIIYYCIQTENISEMAYYTDLALEDAIQANNHEAIALQLRLKGLYYLMVGDEEQATRHLYRSIDCFSLTRSMQDKYAIQIAASLAYLAEIEQIRGHFQVAVTHLEEVLNLVGDQAVESVRVVFDIDLGIAYYWQGDFAKASLCFERAQKVLSRVSFPWKEDQLEFYQTLIACQQGEQEKVADYLARKEISMKQSANPRDKGMVHYLLAFLLRQEEKGAELDAVLLGFLREDMNYYRKVAEQQLNPYRDRQFLKKLKEM</sequence>
<dbReference type="PROSITE" id="PS00675">
    <property type="entry name" value="SIGMA54_INTERACT_1"/>
    <property type="match status" value="1"/>
</dbReference>
<comment type="caution">
    <text evidence="2">The sequence shown here is derived from an EMBL/GenBank/DDBJ whole genome shotgun (WGS) entry which is preliminary data.</text>
</comment>
<dbReference type="InterPro" id="IPR051677">
    <property type="entry name" value="AfsR-DnrI-RedD_regulator"/>
</dbReference>
<dbReference type="Pfam" id="PF03704">
    <property type="entry name" value="BTAD"/>
    <property type="match status" value="1"/>
</dbReference>
<dbReference type="EMBL" id="SRRP01000001">
    <property type="protein sequence ID" value="TGN92510.1"/>
    <property type="molecule type" value="Genomic_DNA"/>
</dbReference>
<dbReference type="Gene3D" id="1.10.10.10">
    <property type="entry name" value="Winged helix-like DNA-binding domain superfamily/Winged helix DNA-binding domain"/>
    <property type="match status" value="1"/>
</dbReference>
<reference evidence="2 3" key="1">
    <citation type="submission" date="2019-04" db="EMBL/GenBank/DDBJ databases">
        <title>Genome sequencing of Streptococcus rubneri DSM 26920(T).</title>
        <authorList>
            <person name="Kook J.-K."/>
            <person name="Park S.-N."/>
            <person name="Lim Y.K."/>
        </authorList>
    </citation>
    <scope>NUCLEOTIDE SEQUENCE [LARGE SCALE GENOMIC DNA]</scope>
    <source>
        <strain evidence="2 3">DSM 26920</strain>
    </source>
</reference>
<organism evidence="2 3">
    <name type="scientific">Streptococcus rubneri</name>
    <dbReference type="NCBI Taxonomy" id="1234680"/>
    <lineage>
        <taxon>Bacteria</taxon>
        <taxon>Bacillati</taxon>
        <taxon>Bacillota</taxon>
        <taxon>Bacilli</taxon>
        <taxon>Lactobacillales</taxon>
        <taxon>Streptococcaceae</taxon>
        <taxon>Streptococcus</taxon>
    </lineage>
</organism>
<name>A0A4Z1DYQ9_9STRE</name>
<dbReference type="SMART" id="SM01043">
    <property type="entry name" value="BTAD"/>
    <property type="match status" value="1"/>
</dbReference>
<dbReference type="InterPro" id="IPR005158">
    <property type="entry name" value="BTAD"/>
</dbReference>
<dbReference type="AlphaFoldDB" id="A0A4Z1DYQ9"/>
<proteinExistence type="predicted"/>
<dbReference type="Pfam" id="PF13191">
    <property type="entry name" value="AAA_16"/>
    <property type="match status" value="1"/>
</dbReference>
<dbReference type="InterPro" id="IPR036388">
    <property type="entry name" value="WH-like_DNA-bd_sf"/>
</dbReference>
<feature type="domain" description="Bacterial transcriptional activator" evidence="1">
    <location>
        <begin position="98"/>
        <end position="228"/>
    </location>
</feature>
<dbReference type="SUPFAM" id="SSF48452">
    <property type="entry name" value="TPR-like"/>
    <property type="match status" value="1"/>
</dbReference>
<gene>
    <name evidence="2" type="ORF">E5S68_06185</name>
</gene>
<dbReference type="InterPro" id="IPR041664">
    <property type="entry name" value="AAA_16"/>
</dbReference>
<dbReference type="RefSeq" id="WP_135782783.1">
    <property type="nucleotide sequence ID" value="NZ_MRXY01000003.1"/>
</dbReference>
<dbReference type="Proteomes" id="UP000297986">
    <property type="component" value="Unassembled WGS sequence"/>
</dbReference>
<evidence type="ECO:0000313" key="3">
    <source>
        <dbReference type="Proteomes" id="UP000297986"/>
    </source>
</evidence>
<protein>
    <submittedName>
        <fullName evidence="2">LuxR family transcriptional regulator</fullName>
    </submittedName>
</protein>
<evidence type="ECO:0000313" key="2">
    <source>
        <dbReference type="EMBL" id="TGN92510.1"/>
    </source>
</evidence>
<dbReference type="Gene3D" id="3.40.50.300">
    <property type="entry name" value="P-loop containing nucleotide triphosphate hydrolases"/>
    <property type="match status" value="1"/>
</dbReference>
<dbReference type="OrthoDB" id="190810at2"/>
<dbReference type="InterPro" id="IPR027417">
    <property type="entry name" value="P-loop_NTPase"/>
</dbReference>
<accession>A0A4Z1DYQ9</accession>
<dbReference type="SUPFAM" id="SSF52540">
    <property type="entry name" value="P-loop containing nucleoside triphosphate hydrolases"/>
    <property type="match status" value="1"/>
</dbReference>
<dbReference type="PANTHER" id="PTHR35807">
    <property type="entry name" value="TRANSCRIPTIONAL REGULATOR REDD-RELATED"/>
    <property type="match status" value="1"/>
</dbReference>